<evidence type="ECO:0000259" key="4">
    <source>
        <dbReference type="Pfam" id="PF04577"/>
    </source>
</evidence>
<dbReference type="Pfam" id="PF04577">
    <property type="entry name" value="Glyco_transf_61"/>
    <property type="match status" value="1"/>
</dbReference>
<dbReference type="STRING" id="34002.SAMN04489859_101922"/>
<evidence type="ECO:0000256" key="3">
    <source>
        <dbReference type="ARBA" id="ARBA00023180"/>
    </source>
</evidence>
<organism evidence="5 6">
    <name type="scientific">Paracoccus alcaliphilus</name>
    <dbReference type="NCBI Taxonomy" id="34002"/>
    <lineage>
        <taxon>Bacteria</taxon>
        <taxon>Pseudomonadati</taxon>
        <taxon>Pseudomonadota</taxon>
        <taxon>Alphaproteobacteria</taxon>
        <taxon>Rhodobacterales</taxon>
        <taxon>Paracoccaceae</taxon>
        <taxon>Paracoccus</taxon>
    </lineage>
</organism>
<keyword evidence="1" id="KW-0328">Glycosyltransferase</keyword>
<dbReference type="RefSeq" id="WP_170851839.1">
    <property type="nucleotide sequence ID" value="NZ_CP067126.1"/>
</dbReference>
<dbReference type="InterPro" id="IPR007657">
    <property type="entry name" value="Glycosyltransferase_61"/>
</dbReference>
<evidence type="ECO:0000256" key="1">
    <source>
        <dbReference type="ARBA" id="ARBA00022676"/>
    </source>
</evidence>
<protein>
    <recommendedName>
        <fullName evidence="4">Glycosyltransferase 61 catalytic domain-containing protein</fullName>
    </recommendedName>
</protein>
<evidence type="ECO:0000313" key="5">
    <source>
        <dbReference type="EMBL" id="SEN84935.1"/>
    </source>
</evidence>
<dbReference type="Proteomes" id="UP000199054">
    <property type="component" value="Unassembled WGS sequence"/>
</dbReference>
<keyword evidence="6" id="KW-1185">Reference proteome</keyword>
<gene>
    <name evidence="5" type="ORF">SAMN04489859_101922</name>
</gene>
<dbReference type="GO" id="GO:0016757">
    <property type="term" value="F:glycosyltransferase activity"/>
    <property type="evidence" value="ECO:0007669"/>
    <property type="project" value="UniProtKB-KW"/>
</dbReference>
<evidence type="ECO:0000256" key="2">
    <source>
        <dbReference type="ARBA" id="ARBA00022679"/>
    </source>
</evidence>
<dbReference type="AlphaFoldDB" id="A0A1H8JWP7"/>
<dbReference type="EMBL" id="FODE01000019">
    <property type="protein sequence ID" value="SEN84935.1"/>
    <property type="molecule type" value="Genomic_DNA"/>
</dbReference>
<dbReference type="InterPro" id="IPR049625">
    <property type="entry name" value="Glyco_transf_61_cat"/>
</dbReference>
<dbReference type="PANTHER" id="PTHR20961">
    <property type="entry name" value="GLYCOSYLTRANSFERASE"/>
    <property type="match status" value="1"/>
</dbReference>
<evidence type="ECO:0000313" key="6">
    <source>
        <dbReference type="Proteomes" id="UP000199054"/>
    </source>
</evidence>
<feature type="domain" description="Glycosyltransferase 61 catalytic" evidence="4">
    <location>
        <begin position="280"/>
        <end position="375"/>
    </location>
</feature>
<keyword evidence="2" id="KW-0808">Transferase</keyword>
<sequence>MGGKQAMARIHMPGVDPGFAALGDAPDLTPDFADKPALKALIATDHPLHNLLLHRFLSAYRGNRRADKSVVLKSFPVVVEDFSYYERLPKAGKKVMMAGASALRVRTRLTRKLNEKKAIGQIVKTTDQARAKGGVHIPGTGAGQARKLRDLPFLIETRNFYNFYHFTTESLIYLQMYLDHGLTGEIHFLTGGKTEVKGYLVQAVRDFYPEIADRVTWHNGGAEFPHAIVPFNSNHLYHACTPDILPDIEEPAGFVGVATGDLRPASTDNYKAIYRHSRDEYIDRHRNAALQHAACENPLTRIYVARKPGDTVKERAIEGEEKLVEMLQRHGFQTVHFEDMPPREQAGLCNGAEIMVSAHGAGFANMLYASPGSHFIELSHLQTARHRFDDFNMHAAASGTNYIRFFVDHSDSGGEVDAQDVPQMSSENHVGLCLSEAAILRLEGYIDTLAHPGRYRSFTRRLKASVDRNEDQKAMQMIRRNDLYARTCVNTCIIGGEINERWQNQQGAMDFYRRAASLAPYRQDVWARIIRLAEAQGLDKELAEATEASRKYRPFRWMRWARDPGGGIRFLKG</sequence>
<keyword evidence="3" id="KW-0325">Glycoprotein</keyword>
<proteinExistence type="predicted"/>
<name>A0A1H8JWP7_9RHOB</name>
<accession>A0A1H8JWP7</accession>
<reference evidence="5 6" key="1">
    <citation type="submission" date="2016-10" db="EMBL/GenBank/DDBJ databases">
        <authorList>
            <person name="de Groot N.N."/>
        </authorList>
    </citation>
    <scope>NUCLEOTIDE SEQUENCE [LARGE SCALE GENOMIC DNA]</scope>
    <source>
        <strain evidence="5 6">DSM 8512</strain>
    </source>
</reference>